<sequence>MAIKLVVGGITLNVISAYELPQVGLDEIKRRFWERLDEVVHGILPTEKLFIEGDFNRHIGSSTVGLWQGKVEAKKAAYLKLVKIADEDERRANRERYKEARKEAKLAVMEAKAAAIGHLYEELGVKGGDKKLFRLAKVRERKARDLDQVRCIKDKEGRVLMEED</sequence>
<organism evidence="1 2">
    <name type="scientific">Nicotiana tabacum</name>
    <name type="common">Common tobacco</name>
    <dbReference type="NCBI Taxonomy" id="4097"/>
    <lineage>
        <taxon>Eukaryota</taxon>
        <taxon>Viridiplantae</taxon>
        <taxon>Streptophyta</taxon>
        <taxon>Embryophyta</taxon>
        <taxon>Tracheophyta</taxon>
        <taxon>Spermatophyta</taxon>
        <taxon>Magnoliopsida</taxon>
        <taxon>eudicotyledons</taxon>
        <taxon>Gunneridae</taxon>
        <taxon>Pentapetalae</taxon>
        <taxon>asterids</taxon>
        <taxon>lamiids</taxon>
        <taxon>Solanales</taxon>
        <taxon>Solanaceae</taxon>
        <taxon>Nicotianoideae</taxon>
        <taxon>Nicotianeae</taxon>
        <taxon>Nicotiana</taxon>
    </lineage>
</organism>
<dbReference type="Proteomes" id="UP000790787">
    <property type="component" value="Chromosome 13"/>
</dbReference>
<protein>
    <submittedName>
        <fullName evidence="2">Uncharacterized protein LOC142168227</fullName>
    </submittedName>
</protein>
<dbReference type="RefSeq" id="XP_075084984.1">
    <property type="nucleotide sequence ID" value="XM_075228883.1"/>
</dbReference>
<proteinExistence type="predicted"/>
<gene>
    <name evidence="2" type="primary">LOC142168227</name>
</gene>
<reference evidence="1" key="1">
    <citation type="journal article" date="2014" name="Nat. Commun.">
        <title>The tobacco genome sequence and its comparison with those of tomato and potato.</title>
        <authorList>
            <person name="Sierro N."/>
            <person name="Battey J.N."/>
            <person name="Ouadi S."/>
            <person name="Bakaher N."/>
            <person name="Bovet L."/>
            <person name="Willig A."/>
            <person name="Goepfert S."/>
            <person name="Peitsch M.C."/>
            <person name="Ivanov N.V."/>
        </authorList>
    </citation>
    <scope>NUCLEOTIDE SEQUENCE [LARGE SCALE GENOMIC DNA]</scope>
</reference>
<name>A0AC58SJ61_TOBAC</name>
<evidence type="ECO:0000313" key="1">
    <source>
        <dbReference type="Proteomes" id="UP000790787"/>
    </source>
</evidence>
<accession>A0AC58SJ61</accession>
<evidence type="ECO:0000313" key="2">
    <source>
        <dbReference type="RefSeq" id="XP_075084984.1"/>
    </source>
</evidence>
<keyword evidence="1" id="KW-1185">Reference proteome</keyword>
<reference evidence="2" key="2">
    <citation type="submission" date="2025-08" db="UniProtKB">
        <authorList>
            <consortium name="RefSeq"/>
        </authorList>
    </citation>
    <scope>IDENTIFICATION</scope>
    <source>
        <tissue evidence="2">Leaf</tissue>
    </source>
</reference>